<name>A0A8T2PZL9_CERRI</name>
<evidence type="ECO:0000259" key="1">
    <source>
        <dbReference type="PROSITE" id="PS50191"/>
    </source>
</evidence>
<organism evidence="2 3">
    <name type="scientific">Ceratopteris richardii</name>
    <name type="common">Triangle waterfern</name>
    <dbReference type="NCBI Taxonomy" id="49495"/>
    <lineage>
        <taxon>Eukaryota</taxon>
        <taxon>Viridiplantae</taxon>
        <taxon>Streptophyta</taxon>
        <taxon>Embryophyta</taxon>
        <taxon>Tracheophyta</taxon>
        <taxon>Polypodiopsida</taxon>
        <taxon>Polypodiidae</taxon>
        <taxon>Polypodiales</taxon>
        <taxon>Pteridineae</taxon>
        <taxon>Pteridaceae</taxon>
        <taxon>Parkerioideae</taxon>
        <taxon>Ceratopteris</taxon>
    </lineage>
</organism>
<dbReference type="PANTHER" id="PTHR45824:SF6">
    <property type="entry name" value="F16L1.9 PROTEIN"/>
    <property type="match status" value="1"/>
</dbReference>
<dbReference type="Pfam" id="PF03765">
    <property type="entry name" value="CRAL_TRIO_N"/>
    <property type="match status" value="1"/>
</dbReference>
<dbReference type="InterPro" id="IPR036273">
    <property type="entry name" value="CRAL/TRIO_N_dom_sf"/>
</dbReference>
<dbReference type="InterPro" id="IPR036865">
    <property type="entry name" value="CRAL-TRIO_dom_sf"/>
</dbReference>
<keyword evidence="3" id="KW-1185">Reference proteome</keyword>
<accession>A0A8T2PZL9</accession>
<dbReference type="SMART" id="SM00516">
    <property type="entry name" value="SEC14"/>
    <property type="match status" value="1"/>
</dbReference>
<dbReference type="CDD" id="cd00170">
    <property type="entry name" value="SEC14"/>
    <property type="match status" value="1"/>
</dbReference>
<feature type="domain" description="CRAL-TRIO" evidence="1">
    <location>
        <begin position="67"/>
        <end position="231"/>
    </location>
</feature>
<dbReference type="OMA" id="SVFGPCH"/>
<dbReference type="OrthoDB" id="75724at2759"/>
<gene>
    <name evidence="2" type="ORF">KP509_39G030400</name>
</gene>
<dbReference type="SMART" id="SM01100">
    <property type="entry name" value="CRAL_TRIO_N"/>
    <property type="match status" value="1"/>
</dbReference>
<dbReference type="InterPro" id="IPR052578">
    <property type="entry name" value="PI_Transfer_CRAL-TRIO"/>
</dbReference>
<sequence length="261" mass="29758">MNSVDSAQIEELRNALGTLSSSEALYCTDACLRRYLRARNGNLSQAKAMLTQTLSWRSSYKPENIRWEDVAVEFETGKMYKAEFADKLGRPVIIMTPGNQNSNSSEGQIKQLVYAMENALLYLPENQDQFVWIIDYDGWSLSKATPLKTSKEVANILQNHYPERLAVAILLNAPKAFEYVWKLIKPFVDPTTYKKARFVYTHDPKSLNALEDVFDLKSLDLNLRGKYDHAEYACSMRADDLRMKSFAGKANFVPENVMNGQ</sequence>
<dbReference type="AlphaFoldDB" id="A0A8T2PZL9"/>
<protein>
    <recommendedName>
        <fullName evidence="1">CRAL-TRIO domain-containing protein</fullName>
    </recommendedName>
</protein>
<dbReference type="InterPro" id="IPR001251">
    <property type="entry name" value="CRAL-TRIO_dom"/>
</dbReference>
<dbReference type="PROSITE" id="PS50191">
    <property type="entry name" value="CRAL_TRIO"/>
    <property type="match status" value="1"/>
</dbReference>
<evidence type="ECO:0000313" key="2">
    <source>
        <dbReference type="EMBL" id="KAH7277022.1"/>
    </source>
</evidence>
<dbReference type="Pfam" id="PF00650">
    <property type="entry name" value="CRAL_TRIO"/>
    <property type="match status" value="1"/>
</dbReference>
<dbReference type="Gene3D" id="3.40.525.10">
    <property type="entry name" value="CRAL-TRIO lipid binding domain"/>
    <property type="match status" value="1"/>
</dbReference>
<dbReference type="SUPFAM" id="SSF52087">
    <property type="entry name" value="CRAL/TRIO domain"/>
    <property type="match status" value="1"/>
</dbReference>
<reference evidence="2" key="1">
    <citation type="submission" date="2021-08" db="EMBL/GenBank/DDBJ databases">
        <title>WGS assembly of Ceratopteris richardii.</title>
        <authorList>
            <person name="Marchant D.B."/>
            <person name="Chen G."/>
            <person name="Jenkins J."/>
            <person name="Shu S."/>
            <person name="Leebens-Mack J."/>
            <person name="Grimwood J."/>
            <person name="Schmutz J."/>
            <person name="Soltis P."/>
            <person name="Soltis D."/>
            <person name="Chen Z.-H."/>
        </authorList>
    </citation>
    <scope>NUCLEOTIDE SEQUENCE</scope>
    <source>
        <strain evidence="2">Whitten #5841</strain>
        <tissue evidence="2">Leaf</tissue>
    </source>
</reference>
<proteinExistence type="predicted"/>
<comment type="caution">
    <text evidence="2">The sequence shown here is derived from an EMBL/GenBank/DDBJ whole genome shotgun (WGS) entry which is preliminary data.</text>
</comment>
<dbReference type="Proteomes" id="UP000825935">
    <property type="component" value="Chromosome 39"/>
</dbReference>
<evidence type="ECO:0000313" key="3">
    <source>
        <dbReference type="Proteomes" id="UP000825935"/>
    </source>
</evidence>
<dbReference type="EMBL" id="CM035444">
    <property type="protein sequence ID" value="KAH7277022.1"/>
    <property type="molecule type" value="Genomic_DNA"/>
</dbReference>
<dbReference type="GO" id="GO:0008526">
    <property type="term" value="F:phosphatidylinositol transfer activity"/>
    <property type="evidence" value="ECO:0007669"/>
    <property type="project" value="TreeGrafter"/>
</dbReference>
<dbReference type="PANTHER" id="PTHR45824">
    <property type="entry name" value="GH16843P"/>
    <property type="match status" value="1"/>
</dbReference>
<dbReference type="InterPro" id="IPR011074">
    <property type="entry name" value="CRAL/TRIO_N_dom"/>
</dbReference>
<dbReference type="SUPFAM" id="SSF46938">
    <property type="entry name" value="CRAL/TRIO N-terminal domain"/>
    <property type="match status" value="1"/>
</dbReference>